<evidence type="ECO:0000313" key="3">
    <source>
        <dbReference type="EMBL" id="CAG8569083.1"/>
    </source>
</evidence>
<feature type="region of interest" description="Disordered" evidence="1">
    <location>
        <begin position="1"/>
        <end position="39"/>
    </location>
</feature>
<dbReference type="OrthoDB" id="10294502at2759"/>
<reference evidence="3" key="1">
    <citation type="submission" date="2021-06" db="EMBL/GenBank/DDBJ databases">
        <authorList>
            <person name="Kallberg Y."/>
            <person name="Tangrot J."/>
            <person name="Rosling A."/>
        </authorList>
    </citation>
    <scope>NUCLEOTIDE SEQUENCE</scope>
    <source>
        <strain evidence="3">UK204</strain>
    </source>
</reference>
<evidence type="ECO:0000313" key="4">
    <source>
        <dbReference type="Proteomes" id="UP000789570"/>
    </source>
</evidence>
<comment type="caution">
    <text evidence="3">The sequence shown here is derived from an EMBL/GenBank/DDBJ whole genome shotgun (WGS) entry which is preliminary data.</text>
</comment>
<accession>A0A9N9G0N3</accession>
<dbReference type="Proteomes" id="UP000789570">
    <property type="component" value="Unassembled WGS sequence"/>
</dbReference>
<keyword evidence="2" id="KW-1133">Transmembrane helix</keyword>
<protein>
    <submittedName>
        <fullName evidence="3">3614_t:CDS:1</fullName>
    </submittedName>
</protein>
<keyword evidence="2" id="KW-0472">Membrane</keyword>
<gene>
    <name evidence="3" type="ORF">FCALED_LOCUS7002</name>
</gene>
<evidence type="ECO:0000256" key="2">
    <source>
        <dbReference type="SAM" id="Phobius"/>
    </source>
</evidence>
<organism evidence="3 4">
    <name type="scientific">Funneliformis caledonium</name>
    <dbReference type="NCBI Taxonomy" id="1117310"/>
    <lineage>
        <taxon>Eukaryota</taxon>
        <taxon>Fungi</taxon>
        <taxon>Fungi incertae sedis</taxon>
        <taxon>Mucoromycota</taxon>
        <taxon>Glomeromycotina</taxon>
        <taxon>Glomeromycetes</taxon>
        <taxon>Glomerales</taxon>
        <taxon>Glomeraceae</taxon>
        <taxon>Funneliformis</taxon>
    </lineage>
</organism>
<feature type="transmembrane region" description="Helical" evidence="2">
    <location>
        <begin position="74"/>
        <end position="96"/>
    </location>
</feature>
<dbReference type="EMBL" id="CAJVPQ010001773">
    <property type="protein sequence ID" value="CAG8569083.1"/>
    <property type="molecule type" value="Genomic_DNA"/>
</dbReference>
<dbReference type="AlphaFoldDB" id="A0A9N9G0N3"/>
<name>A0A9N9G0N3_9GLOM</name>
<proteinExistence type="predicted"/>
<sequence>MIKHPTQQIPRPQSTPILTTSGDGNPLRNTESSTIVSQERGLPYHRRDTSGFKKIKINCCGTDTWLNDDNDPTNCFWCAFVLIFVLIIATTGYFILDADIKHQDEIQYFEVKPCPPSVSPTCPQEGSLCLPCSQGERLCMHHFGECLRYYCVSQDLTCGLMNIH</sequence>
<keyword evidence="4" id="KW-1185">Reference proteome</keyword>
<feature type="compositionally biased region" description="Polar residues" evidence="1">
    <location>
        <begin position="1"/>
        <end position="37"/>
    </location>
</feature>
<keyword evidence="2" id="KW-0812">Transmembrane</keyword>
<evidence type="ECO:0000256" key="1">
    <source>
        <dbReference type="SAM" id="MobiDB-lite"/>
    </source>
</evidence>